<dbReference type="PANTHER" id="PTHR33452">
    <property type="entry name" value="OXIDOREDUCTASE CATD-RELATED"/>
    <property type="match status" value="1"/>
</dbReference>
<keyword evidence="6 8" id="KW-0472">Membrane</keyword>
<feature type="transmembrane region" description="Helical" evidence="8">
    <location>
        <begin position="354"/>
        <end position="374"/>
    </location>
</feature>
<evidence type="ECO:0000256" key="3">
    <source>
        <dbReference type="ARBA" id="ARBA00022475"/>
    </source>
</evidence>
<keyword evidence="4 8" id="KW-0812">Transmembrane</keyword>
<evidence type="ECO:0000256" key="1">
    <source>
        <dbReference type="ARBA" id="ARBA00004651"/>
    </source>
</evidence>
<dbReference type="InterPro" id="IPR051907">
    <property type="entry name" value="DoxX-like_oxidoreductase"/>
</dbReference>
<reference evidence="9 10" key="1">
    <citation type="journal article" date="2023" name="Virus Evol.">
        <title>Computational host range prediction-The good, the bad, and the ugly.</title>
        <authorList>
            <person name="Howell A.A."/>
            <person name="Versoza C.J."/>
            <person name="Pfeifer S.P."/>
        </authorList>
    </citation>
    <scope>NUCLEOTIDE SEQUENCE [LARGE SCALE GENOMIC DNA]</scope>
    <source>
        <strain evidence="9 10">1610/1b</strain>
    </source>
</reference>
<feature type="region of interest" description="Disordered" evidence="7">
    <location>
        <begin position="1"/>
        <end position="166"/>
    </location>
</feature>
<comment type="similarity">
    <text evidence="2">Belongs to the DoxX family.</text>
</comment>
<sequence length="388" mass="40836">MSSGEDKPSVGADVPNVGSPYDEPTEAIERPKIRRPQPDNDDFFDRHRRRPEPAVQDAIDQKAQRDEAASAPEPLADAPTEALPVVEPDQQASMNRTEPIETDEAKPPVIISSVADTTSQNPVKKSVSTEPVHTVPFTDDDEADEESDGDRRYAEQMTEPPLPYIEPQPTEPFALEDFDGAEPEPVAAPPEEPAVAPVARRGTIDLGLLILRLAIGATFTVHGLQKLTGWFNGPGPDGFADFLTNAANPSIGFNSDVTTILSFVAGVSETAGGILLILGLLTPIAGAAVLSSILVALTYKVTLAGGLWFFAGDGGGSGIELEAVLAAAVASLILTGPGAYAVDRRWGWARRPAWGSAAWLIVGIGVAVAIWVVFNGTNPLDSPGNPAG</sequence>
<dbReference type="Proteomes" id="UP001479933">
    <property type="component" value="Chromosome"/>
</dbReference>
<proteinExistence type="inferred from homology"/>
<evidence type="ECO:0000256" key="2">
    <source>
        <dbReference type="ARBA" id="ARBA00006679"/>
    </source>
</evidence>
<keyword evidence="3" id="KW-1003">Cell membrane</keyword>
<organism evidence="9 10">
    <name type="scientific">Gordonia hydrophobica</name>
    <dbReference type="NCBI Taxonomy" id="40516"/>
    <lineage>
        <taxon>Bacteria</taxon>
        <taxon>Bacillati</taxon>
        <taxon>Actinomycetota</taxon>
        <taxon>Actinomycetes</taxon>
        <taxon>Mycobacteriales</taxon>
        <taxon>Gordoniaceae</taxon>
        <taxon>Gordonia</taxon>
    </lineage>
</organism>
<feature type="transmembrane region" description="Helical" evidence="8">
    <location>
        <begin position="323"/>
        <end position="342"/>
    </location>
</feature>
<feature type="transmembrane region" description="Helical" evidence="8">
    <location>
        <begin position="288"/>
        <end position="311"/>
    </location>
</feature>
<dbReference type="InterPro" id="IPR032808">
    <property type="entry name" value="DoxX"/>
</dbReference>
<name>A0ABZ2TXL3_9ACTN</name>
<evidence type="ECO:0000313" key="10">
    <source>
        <dbReference type="Proteomes" id="UP001479933"/>
    </source>
</evidence>
<accession>A0ABZ2TXL3</accession>
<evidence type="ECO:0000313" key="9">
    <source>
        <dbReference type="EMBL" id="WYY06208.1"/>
    </source>
</evidence>
<evidence type="ECO:0000256" key="4">
    <source>
        <dbReference type="ARBA" id="ARBA00022692"/>
    </source>
</evidence>
<evidence type="ECO:0000256" key="7">
    <source>
        <dbReference type="SAM" id="MobiDB-lite"/>
    </source>
</evidence>
<dbReference type="EMBL" id="CP136137">
    <property type="protein sequence ID" value="WYY06208.1"/>
    <property type="molecule type" value="Genomic_DNA"/>
</dbReference>
<gene>
    <name evidence="9" type="ORF">RVF87_14130</name>
</gene>
<feature type="compositionally biased region" description="Polar residues" evidence="7">
    <location>
        <begin position="114"/>
        <end position="131"/>
    </location>
</feature>
<comment type="subcellular location">
    <subcellularLocation>
        <location evidence="1">Cell membrane</location>
        <topology evidence="1">Multi-pass membrane protein</topology>
    </subcellularLocation>
</comment>
<evidence type="ECO:0000256" key="6">
    <source>
        <dbReference type="ARBA" id="ARBA00023136"/>
    </source>
</evidence>
<evidence type="ECO:0000256" key="5">
    <source>
        <dbReference type="ARBA" id="ARBA00022989"/>
    </source>
</evidence>
<protein>
    <submittedName>
        <fullName evidence="9">DoxX family membrane protein</fullName>
    </submittedName>
</protein>
<dbReference type="RefSeq" id="WP_169802408.1">
    <property type="nucleotide sequence ID" value="NZ_CP136137.1"/>
</dbReference>
<feature type="compositionally biased region" description="Basic and acidic residues" evidence="7">
    <location>
        <begin position="59"/>
        <end position="68"/>
    </location>
</feature>
<keyword evidence="10" id="KW-1185">Reference proteome</keyword>
<dbReference type="PANTHER" id="PTHR33452:SF1">
    <property type="entry name" value="INNER MEMBRANE PROTEIN YPHA-RELATED"/>
    <property type="match status" value="1"/>
</dbReference>
<feature type="transmembrane region" description="Helical" evidence="8">
    <location>
        <begin position="260"/>
        <end position="281"/>
    </location>
</feature>
<feature type="compositionally biased region" description="Acidic residues" evidence="7">
    <location>
        <begin position="138"/>
        <end position="148"/>
    </location>
</feature>
<keyword evidence="5 8" id="KW-1133">Transmembrane helix</keyword>
<evidence type="ECO:0000256" key="8">
    <source>
        <dbReference type="SAM" id="Phobius"/>
    </source>
</evidence>
<dbReference type="Pfam" id="PF07681">
    <property type="entry name" value="DoxX"/>
    <property type="match status" value="1"/>
</dbReference>